<protein>
    <recommendedName>
        <fullName evidence="8 9">7-methyl-GTP pyrophosphatase</fullName>
        <shortName evidence="9">m(7)GTP pyrophosphatase</shortName>
        <ecNumber evidence="9">3.6.1.-</ecNumber>
    </recommendedName>
</protein>
<comment type="similarity">
    <text evidence="7 9">Belongs to the Maf family. YceF subfamily.</text>
</comment>
<dbReference type="NCBIfam" id="TIGR00172">
    <property type="entry name" value="maf"/>
    <property type="match status" value="1"/>
</dbReference>
<dbReference type="GO" id="GO:0009117">
    <property type="term" value="P:nucleotide metabolic process"/>
    <property type="evidence" value="ECO:0007669"/>
    <property type="project" value="UniProtKB-KW"/>
</dbReference>
<dbReference type="SUPFAM" id="SSF52972">
    <property type="entry name" value="ITPase-like"/>
    <property type="match status" value="1"/>
</dbReference>
<dbReference type="HOGENOM" id="CLU_040416_1_0_6"/>
<dbReference type="EC" id="3.6.1.-" evidence="9"/>
<accession>Q1Z104</accession>
<comment type="subcellular location">
    <subcellularLocation>
        <location evidence="1 9">Cytoplasm</location>
    </subcellularLocation>
</comment>
<evidence type="ECO:0000256" key="1">
    <source>
        <dbReference type="ARBA" id="ARBA00004496"/>
    </source>
</evidence>
<feature type="site" description="Important for substrate specificity" evidence="9">
    <location>
        <position position="165"/>
    </location>
</feature>
<proteinExistence type="inferred from homology"/>
<evidence type="ECO:0000256" key="9">
    <source>
        <dbReference type="HAMAP-Rule" id="MF_00528"/>
    </source>
</evidence>
<organism evidence="10 11">
    <name type="scientific">Photobacterium profundum 3TCK</name>
    <dbReference type="NCBI Taxonomy" id="314280"/>
    <lineage>
        <taxon>Bacteria</taxon>
        <taxon>Pseudomonadati</taxon>
        <taxon>Pseudomonadota</taxon>
        <taxon>Gammaproteobacteria</taxon>
        <taxon>Vibrionales</taxon>
        <taxon>Vibrionaceae</taxon>
        <taxon>Photobacterium</taxon>
    </lineage>
</organism>
<comment type="caution">
    <text evidence="9">Lacks conserved residue(s) required for the propagation of feature annotation.</text>
</comment>
<evidence type="ECO:0000256" key="6">
    <source>
        <dbReference type="ARBA" id="ARBA00053369"/>
    </source>
</evidence>
<dbReference type="GO" id="GO:0047429">
    <property type="term" value="F:nucleoside triphosphate diphosphatase activity"/>
    <property type="evidence" value="ECO:0007669"/>
    <property type="project" value="InterPro"/>
</dbReference>
<evidence type="ECO:0000313" key="10">
    <source>
        <dbReference type="EMBL" id="EAS42260.1"/>
    </source>
</evidence>
<dbReference type="Proteomes" id="UP000003789">
    <property type="component" value="Unassembled WGS sequence"/>
</dbReference>
<evidence type="ECO:0000256" key="7">
    <source>
        <dbReference type="ARBA" id="ARBA00060749"/>
    </source>
</evidence>
<dbReference type="PANTHER" id="PTHR43213">
    <property type="entry name" value="BIFUNCTIONAL DTTP/UTP PYROPHOSPHATASE/METHYLTRANSFERASE PROTEIN-RELATED"/>
    <property type="match status" value="1"/>
</dbReference>
<dbReference type="FunFam" id="3.90.950.10:FF:000005">
    <property type="entry name" value="7-methyl-GTP pyrophosphatase"/>
    <property type="match status" value="1"/>
</dbReference>
<dbReference type="EMBL" id="AAPH01000023">
    <property type="protein sequence ID" value="EAS42260.1"/>
    <property type="molecule type" value="Genomic_DNA"/>
</dbReference>
<gene>
    <name evidence="10" type="ORF">P3TCK_16789</name>
</gene>
<reference evidence="10 11" key="1">
    <citation type="submission" date="2006-03" db="EMBL/GenBank/DDBJ databases">
        <authorList>
            <person name="Bartlett D.H."/>
            <person name="Valle G."/>
            <person name="Lauro F.M."/>
            <person name="Vezzi A."/>
            <person name="Simonato F."/>
            <person name="Eloe E."/>
            <person name="Vitulo N."/>
            <person name="Stratton T.K."/>
            <person name="D'angelo M."/>
            <person name="Ferriera S."/>
            <person name="Johnson J."/>
            <person name="Kravitz S."/>
            <person name="Beeson K."/>
            <person name="Sutton G."/>
            <person name="Rogers Y."/>
            <person name="Friedman R."/>
            <person name="Frazier M."/>
            <person name="Venter J.C."/>
        </authorList>
    </citation>
    <scope>NUCLEOTIDE SEQUENCE [LARGE SCALE GENOMIC DNA]</scope>
    <source>
        <strain evidence="10 11">3TCK</strain>
    </source>
</reference>
<dbReference type="Pfam" id="PF02545">
    <property type="entry name" value="Maf"/>
    <property type="match status" value="1"/>
</dbReference>
<keyword evidence="2 9" id="KW-0963">Cytoplasm</keyword>
<dbReference type="InterPro" id="IPR029001">
    <property type="entry name" value="ITPase-like_fam"/>
</dbReference>
<dbReference type="InterPro" id="IPR003697">
    <property type="entry name" value="Maf-like"/>
</dbReference>
<comment type="caution">
    <text evidence="10">The sequence shown here is derived from an EMBL/GenBank/DDBJ whole genome shotgun (WGS) entry which is preliminary data.</text>
</comment>
<dbReference type="CDD" id="cd00555">
    <property type="entry name" value="Maf"/>
    <property type="match status" value="1"/>
</dbReference>
<dbReference type="Gene3D" id="3.90.950.10">
    <property type="match status" value="1"/>
</dbReference>
<feature type="site" description="Important for substrate specificity" evidence="9">
    <location>
        <position position="23"/>
    </location>
</feature>
<evidence type="ECO:0000256" key="3">
    <source>
        <dbReference type="ARBA" id="ARBA00022801"/>
    </source>
</evidence>
<dbReference type="GO" id="GO:0005737">
    <property type="term" value="C:cytoplasm"/>
    <property type="evidence" value="ECO:0007669"/>
    <property type="project" value="UniProtKB-SubCell"/>
</dbReference>
<comment type="cofactor">
    <cofactor evidence="9">
        <name>a divalent metal cation</name>
        <dbReference type="ChEBI" id="CHEBI:60240"/>
    </cofactor>
</comment>
<dbReference type="AlphaFoldDB" id="Q1Z104"/>
<dbReference type="PANTHER" id="PTHR43213:SF10">
    <property type="entry name" value="7-METHYL-GTP PYROPHOSPHATASE"/>
    <property type="match status" value="1"/>
</dbReference>
<feature type="site" description="Important for substrate specificity" evidence="9">
    <location>
        <position position="81"/>
    </location>
</feature>
<feature type="active site" description="Proton acceptor" evidence="9">
    <location>
        <position position="80"/>
    </location>
</feature>
<evidence type="ECO:0000256" key="2">
    <source>
        <dbReference type="ARBA" id="ARBA00022490"/>
    </source>
</evidence>
<evidence type="ECO:0000313" key="11">
    <source>
        <dbReference type="Proteomes" id="UP000003789"/>
    </source>
</evidence>
<evidence type="ECO:0000256" key="8">
    <source>
        <dbReference type="ARBA" id="ARBA00068163"/>
    </source>
</evidence>
<evidence type="ECO:0000256" key="5">
    <source>
        <dbReference type="ARBA" id="ARBA00050213"/>
    </source>
</evidence>
<comment type="catalytic activity">
    <reaction evidence="5 9">
        <text>N(7)-methyl-GTP + H2O = N(7)-methyl-GMP + diphosphate + H(+)</text>
        <dbReference type="Rhea" id="RHEA:58744"/>
        <dbReference type="ChEBI" id="CHEBI:15377"/>
        <dbReference type="ChEBI" id="CHEBI:15378"/>
        <dbReference type="ChEBI" id="CHEBI:33019"/>
        <dbReference type="ChEBI" id="CHEBI:58285"/>
        <dbReference type="ChEBI" id="CHEBI:87133"/>
    </reaction>
</comment>
<dbReference type="PIRSF" id="PIRSF006305">
    <property type="entry name" value="Maf"/>
    <property type="match status" value="1"/>
</dbReference>
<keyword evidence="4 9" id="KW-0546">Nucleotide metabolism</keyword>
<sequence>MPSIPSQVQTMTQPLLLASTSPFRKALLDKFQYPFETANPNTDESSFSGESAEALVQRLAEQKAKACENNYPDHLIIGSDQVCVINDKIIGKPHTVENACLQLKAASGQIVTFYTGLCLYNAKTGQSDVMCEPFHVHFRQLTEQEIKRYIEREMPLYCAGSFMCEGLGIALFNKLEGRDPNTLIGLPLIALREMLEKQGIHIL</sequence>
<evidence type="ECO:0000256" key="4">
    <source>
        <dbReference type="ARBA" id="ARBA00023080"/>
    </source>
</evidence>
<comment type="function">
    <text evidence="6 9">Nucleoside triphosphate pyrophosphatase that hydrolyzes 7-methyl-GTP (m(7)GTP). May have a dual role in cell division arrest and in preventing the incorporation of modified nucleotides into cellular nucleic acids.</text>
</comment>
<name>Q1Z104_9GAMM</name>
<dbReference type="HAMAP" id="MF_00528">
    <property type="entry name" value="Maf"/>
    <property type="match status" value="1"/>
</dbReference>
<keyword evidence="3 9" id="KW-0378">Hydrolase</keyword>